<dbReference type="EMBL" id="JAJVDC020000027">
    <property type="protein sequence ID" value="KAL1632710.1"/>
    <property type="molecule type" value="Genomic_DNA"/>
</dbReference>
<evidence type="ECO:0000313" key="3">
    <source>
        <dbReference type="Proteomes" id="UP001521116"/>
    </source>
</evidence>
<comment type="caution">
    <text evidence="2">The sequence shown here is derived from an EMBL/GenBank/DDBJ whole genome shotgun (WGS) entry which is preliminary data.</text>
</comment>
<evidence type="ECO:0000256" key="1">
    <source>
        <dbReference type="SAM" id="MobiDB-lite"/>
    </source>
</evidence>
<keyword evidence="3" id="KW-1185">Reference proteome</keyword>
<evidence type="ECO:0008006" key="4">
    <source>
        <dbReference type="Google" id="ProtNLM"/>
    </source>
</evidence>
<feature type="region of interest" description="Disordered" evidence="1">
    <location>
        <begin position="20"/>
        <end position="40"/>
    </location>
</feature>
<accession>A0ABR3SZF6</accession>
<protein>
    <recommendedName>
        <fullName evidence="4">F-box domain-containing protein</fullName>
    </recommendedName>
</protein>
<dbReference type="Proteomes" id="UP001521116">
    <property type="component" value="Unassembled WGS sequence"/>
</dbReference>
<proteinExistence type="predicted"/>
<evidence type="ECO:0000313" key="2">
    <source>
        <dbReference type="EMBL" id="KAL1632710.1"/>
    </source>
</evidence>
<gene>
    <name evidence="2" type="ORF">SLS56_003407</name>
</gene>
<sequence length="488" mass="54676">MARTNARPSTIVTRLQAMLGQRRKTDPSYPPDGEPRDSFPLPPELTQRILFFASEPTITYDRRERTFKYAGLRDLGHPPTDIQNARLVCKTFAELGAPFLFTRLWVSADYTQLAHVKHVAQHPHLSKAVRHLVYDSNTFTDDSADRGMPEKYRHIPKQLFHDQEEILLGELDTQCLLAALPSLTAVTKATCKMYSQHLYSQVPGLRSLDRKSHWPNAEESSIYDHRPLYNLLTALTTTPHNIRTLDLSFHIHLLRDAASDPTRFSTFLAALAPITNLNLAVVTPPPEPNYIDDDFNYADASATSTASYKAVLRTGALGRLVSAARSLHRFKLNLSPDGQRRSGHSPWRFDAPLSAYVGDAAADATVWAGLRYLYLGCVDARADELAAFVAARRATLACVEFDRCALTRGQWAAVGAVVELGCARWRWMKQNNLTQVEPKARTVAVLPEVVESARAEGRDDVPVEVEADRIYFEAKDEMSTIMSGWDEE</sequence>
<reference evidence="2 3" key="1">
    <citation type="submission" date="2024-02" db="EMBL/GenBank/DDBJ databases">
        <title>De novo assembly and annotation of 12 fungi associated with fruit tree decline syndrome in Ontario, Canada.</title>
        <authorList>
            <person name="Sulman M."/>
            <person name="Ellouze W."/>
            <person name="Ilyukhin E."/>
        </authorList>
    </citation>
    <scope>NUCLEOTIDE SEQUENCE [LARGE SCALE GENOMIC DNA]</scope>
    <source>
        <strain evidence="2 3">M1-105</strain>
    </source>
</reference>
<name>A0ABR3SZF6_9PEZI</name>
<organism evidence="2 3">
    <name type="scientific">Neofusicoccum ribis</name>
    <dbReference type="NCBI Taxonomy" id="45134"/>
    <lineage>
        <taxon>Eukaryota</taxon>
        <taxon>Fungi</taxon>
        <taxon>Dikarya</taxon>
        <taxon>Ascomycota</taxon>
        <taxon>Pezizomycotina</taxon>
        <taxon>Dothideomycetes</taxon>
        <taxon>Dothideomycetes incertae sedis</taxon>
        <taxon>Botryosphaeriales</taxon>
        <taxon>Botryosphaeriaceae</taxon>
        <taxon>Neofusicoccum</taxon>
    </lineage>
</organism>